<reference evidence="1 2" key="1">
    <citation type="journal article" date="2016" name="Nat. Commun.">
        <title>Thousands of microbial genomes shed light on interconnected biogeochemical processes in an aquifer system.</title>
        <authorList>
            <person name="Anantharaman K."/>
            <person name="Brown C.T."/>
            <person name="Hug L.A."/>
            <person name="Sharon I."/>
            <person name="Castelle C.J."/>
            <person name="Probst A.J."/>
            <person name="Thomas B.C."/>
            <person name="Singh A."/>
            <person name="Wilkins M.J."/>
            <person name="Karaoz U."/>
            <person name="Brodie E.L."/>
            <person name="Williams K.H."/>
            <person name="Hubbard S.S."/>
            <person name="Banfield J.F."/>
        </authorList>
    </citation>
    <scope>NUCLEOTIDE SEQUENCE [LARGE SCALE GENOMIC DNA]</scope>
</reference>
<name>A0A1F5YV34_9BACT</name>
<evidence type="ECO:0000313" key="1">
    <source>
        <dbReference type="EMBL" id="OGG03933.1"/>
    </source>
</evidence>
<dbReference type="AlphaFoldDB" id="A0A1F5YV34"/>
<sequence length="78" mass="9125">MPENMWLQVKSAAGELGISLNEYLNTIIWEVSGKKQLGIKPEKKRTSEKKFWELYKLMDDIEYKPMGLSKEDEIIYGI</sequence>
<dbReference type="STRING" id="1798371.A2W14_05705"/>
<dbReference type="Proteomes" id="UP000176665">
    <property type="component" value="Unassembled WGS sequence"/>
</dbReference>
<dbReference type="EMBL" id="MFJA01000011">
    <property type="protein sequence ID" value="OGG03933.1"/>
    <property type="molecule type" value="Genomic_DNA"/>
</dbReference>
<gene>
    <name evidence="1" type="ORF">A2W14_05705</name>
</gene>
<evidence type="ECO:0000313" key="2">
    <source>
        <dbReference type="Proteomes" id="UP000176665"/>
    </source>
</evidence>
<protein>
    <submittedName>
        <fullName evidence="1">Uncharacterized protein</fullName>
    </submittedName>
</protein>
<proteinExistence type="predicted"/>
<accession>A0A1F5YV34</accession>
<organism evidence="1 2">
    <name type="scientific">Candidatus Gottesmanbacteria bacterium RBG_16_37_8</name>
    <dbReference type="NCBI Taxonomy" id="1798371"/>
    <lineage>
        <taxon>Bacteria</taxon>
        <taxon>Candidatus Gottesmaniibacteriota</taxon>
    </lineage>
</organism>
<comment type="caution">
    <text evidence="1">The sequence shown here is derived from an EMBL/GenBank/DDBJ whole genome shotgun (WGS) entry which is preliminary data.</text>
</comment>